<feature type="domain" description="Calcineurin-like phosphoesterase" evidence="2">
    <location>
        <begin position="12"/>
        <end position="64"/>
    </location>
</feature>
<dbReference type="SUPFAM" id="SSF56300">
    <property type="entry name" value="Metallo-dependent phosphatases"/>
    <property type="match status" value="1"/>
</dbReference>
<dbReference type="InterPro" id="IPR029052">
    <property type="entry name" value="Metallo-depent_PP-like"/>
</dbReference>
<name>A0AAP3E6F5_9EURY</name>
<comment type="caution">
    <text evidence="3">The sequence shown here is derived from an EMBL/GenBank/DDBJ whole genome shotgun (WGS) entry which is preliminary data.</text>
</comment>
<dbReference type="Proteomes" id="UP001321047">
    <property type="component" value="Unassembled WGS sequence"/>
</dbReference>
<proteinExistence type="predicted"/>
<dbReference type="RefSeq" id="WP_342807212.1">
    <property type="nucleotide sequence ID" value="NZ_JAOPJZ010000002.1"/>
</dbReference>
<evidence type="ECO:0000256" key="1">
    <source>
        <dbReference type="SAM" id="MobiDB-lite"/>
    </source>
</evidence>
<evidence type="ECO:0000259" key="2">
    <source>
        <dbReference type="Pfam" id="PF12850"/>
    </source>
</evidence>
<protein>
    <submittedName>
        <fullName evidence="3">Metallophosphatase family protein</fullName>
    </submittedName>
</protein>
<gene>
    <name evidence="3" type="ORF">OB919_04765</name>
</gene>
<sequence length="75" mass="7984">MARRCRRNDTARADTDRPVVGVSGHGHEIEDESHNGVRVLNPGSATGVGPADGTATMMTAEVSDSRIDITVHESR</sequence>
<accession>A0AAP3E6F5</accession>
<dbReference type="Pfam" id="PF12850">
    <property type="entry name" value="Metallophos_2"/>
    <property type="match status" value="1"/>
</dbReference>
<dbReference type="InterPro" id="IPR024654">
    <property type="entry name" value="Calcineurin-like_PHP_lpxH"/>
</dbReference>
<feature type="region of interest" description="Disordered" evidence="1">
    <location>
        <begin position="1"/>
        <end position="53"/>
    </location>
</feature>
<feature type="compositionally biased region" description="Basic and acidic residues" evidence="1">
    <location>
        <begin position="25"/>
        <end position="35"/>
    </location>
</feature>
<organism evidence="3 4">
    <name type="scientific">Natronosalvus hydrolyticus</name>
    <dbReference type="NCBI Taxonomy" id="2979988"/>
    <lineage>
        <taxon>Archaea</taxon>
        <taxon>Methanobacteriati</taxon>
        <taxon>Methanobacteriota</taxon>
        <taxon>Stenosarchaea group</taxon>
        <taxon>Halobacteria</taxon>
        <taxon>Halobacteriales</taxon>
        <taxon>Natrialbaceae</taxon>
        <taxon>Natronosalvus</taxon>
    </lineage>
</organism>
<evidence type="ECO:0000313" key="4">
    <source>
        <dbReference type="Proteomes" id="UP001321047"/>
    </source>
</evidence>
<reference evidence="3 4" key="1">
    <citation type="submission" date="2022-09" db="EMBL/GenBank/DDBJ databases">
        <title>Enrichment on poylsaccharides allowed isolation of novel metabolic and taxonomic groups of Haloarchaea.</title>
        <authorList>
            <person name="Sorokin D.Y."/>
            <person name="Elcheninov A.G."/>
            <person name="Khizhniak T.V."/>
            <person name="Kolganova T.V."/>
            <person name="Kublanov I.V."/>
        </authorList>
    </citation>
    <scope>NUCLEOTIDE SEQUENCE [LARGE SCALE GENOMIC DNA]</scope>
    <source>
        <strain evidence="3 4">AArc-curdl1</strain>
    </source>
</reference>
<dbReference type="EMBL" id="JAOPJZ010000002">
    <property type="protein sequence ID" value="MCU4751299.1"/>
    <property type="molecule type" value="Genomic_DNA"/>
</dbReference>
<keyword evidence="4" id="KW-1185">Reference proteome</keyword>
<feature type="compositionally biased region" description="Basic and acidic residues" evidence="1">
    <location>
        <begin position="7"/>
        <end position="17"/>
    </location>
</feature>
<evidence type="ECO:0000313" key="3">
    <source>
        <dbReference type="EMBL" id="MCU4751299.1"/>
    </source>
</evidence>
<dbReference type="AlphaFoldDB" id="A0AAP3E6F5"/>
<dbReference type="Gene3D" id="3.60.21.10">
    <property type="match status" value="1"/>
</dbReference>